<dbReference type="Pfam" id="PF01547">
    <property type="entry name" value="SBP_bac_1"/>
    <property type="match status" value="1"/>
</dbReference>
<dbReference type="CDD" id="cd13585">
    <property type="entry name" value="PBP2_TMBP_like"/>
    <property type="match status" value="1"/>
</dbReference>
<feature type="compositionally biased region" description="Polar residues" evidence="3">
    <location>
        <begin position="457"/>
        <end position="467"/>
    </location>
</feature>
<comment type="subcellular location">
    <subcellularLocation>
        <location evidence="1">Periplasm</location>
    </subcellularLocation>
</comment>
<gene>
    <name evidence="4" type="ORF">C41B8_15812</name>
</gene>
<name>A0A084IHV4_SALHC</name>
<comment type="similarity">
    <text evidence="2">Belongs to the bacterial solute-binding protein 1 family.</text>
</comment>
<dbReference type="AlphaFoldDB" id="A0A084IHV4"/>
<dbReference type="InterPro" id="IPR006059">
    <property type="entry name" value="SBP"/>
</dbReference>
<sequence length="478" mass="51936">MTTHHSRRDILKGLGGAAALTTLGAGSLRTALAKTMADDKTWKQASGTTIQFISENTPPTTAIAANLEPFKQLTGIDVKITQLELGDLVKKVALDFGSGRSAYDVIYADPYQVVAPYHQGLMDLNTLNGKNGLPAVPKGIGDFIPTQLGAAGYFGNRDALYALPYDCPTMIWIYRKDLFEKYHDQMKKDLGFDPTPSDKITWEQYYQIAKWFNGDHVKEVKYGTGHQAKQYDSLQCDFSNVLMAYGGEYFKNGDQVGLLGSAKPGPSTLDQPAAIEAAKFYQKLLKIADPGSTSWDWTGVANAFENGRFAMMPEWHEFAGSLESGKLKGKVGYAPLPTGPKRSANLYGGTGIGINGNATGKQKTAAWLFVVWATSPQTQLAGLKSKEGGGTPTRTSVYNMPEVKKASHPPTDMPNMLTADTMQIAWDKDHIGLRPKIPAWNQADTAVFTELSKMLAGQQSPEQTMKTAKQKIDSATGA</sequence>
<dbReference type="eggNOG" id="COG1653">
    <property type="taxonomic scope" value="Bacteria"/>
</dbReference>
<dbReference type="SUPFAM" id="SSF53850">
    <property type="entry name" value="Periplasmic binding protein-like II"/>
    <property type="match status" value="1"/>
</dbReference>
<evidence type="ECO:0000256" key="3">
    <source>
        <dbReference type="SAM" id="MobiDB-lite"/>
    </source>
</evidence>
<keyword evidence="5" id="KW-1185">Reference proteome</keyword>
<dbReference type="STRING" id="1304275.C41B8_15812"/>
<dbReference type="PANTHER" id="PTHR43649">
    <property type="entry name" value="ARABINOSE-BINDING PROTEIN-RELATED"/>
    <property type="match status" value="1"/>
</dbReference>
<dbReference type="Gene3D" id="3.40.190.10">
    <property type="entry name" value="Periplasmic binding protein-like II"/>
    <property type="match status" value="2"/>
</dbReference>
<evidence type="ECO:0000256" key="1">
    <source>
        <dbReference type="ARBA" id="ARBA00004418"/>
    </source>
</evidence>
<dbReference type="OrthoDB" id="9808332at2"/>
<accession>A0A084IHV4</accession>
<dbReference type="InterPro" id="IPR006311">
    <property type="entry name" value="TAT_signal"/>
</dbReference>
<dbReference type="RefSeq" id="WP_037340399.1">
    <property type="nucleotide sequence ID" value="NZ_APNK01000034.1"/>
</dbReference>
<dbReference type="PANTHER" id="PTHR43649:SF12">
    <property type="entry name" value="DIACETYLCHITOBIOSE BINDING PROTEIN DASA"/>
    <property type="match status" value="1"/>
</dbReference>
<dbReference type="EMBL" id="APNK01000034">
    <property type="protein sequence ID" value="KEZ76288.1"/>
    <property type="molecule type" value="Genomic_DNA"/>
</dbReference>
<proteinExistence type="inferred from homology"/>
<dbReference type="Proteomes" id="UP000028302">
    <property type="component" value="Unassembled WGS sequence"/>
</dbReference>
<evidence type="ECO:0000256" key="2">
    <source>
        <dbReference type="ARBA" id="ARBA00008520"/>
    </source>
</evidence>
<dbReference type="PROSITE" id="PS51318">
    <property type="entry name" value="TAT"/>
    <property type="match status" value="1"/>
</dbReference>
<reference evidence="4 5" key="1">
    <citation type="submission" date="2013-03" db="EMBL/GenBank/DDBJ databases">
        <title>Salinisphaera hydrothermalis C41B8 Genome Sequencing.</title>
        <authorList>
            <person name="Li C."/>
            <person name="Lai Q."/>
            <person name="Shao Z."/>
        </authorList>
    </citation>
    <scope>NUCLEOTIDE SEQUENCE [LARGE SCALE GENOMIC DNA]</scope>
    <source>
        <strain evidence="4 5">C41B8</strain>
    </source>
</reference>
<evidence type="ECO:0000313" key="4">
    <source>
        <dbReference type="EMBL" id="KEZ76288.1"/>
    </source>
</evidence>
<dbReference type="PATRIC" id="fig|1304275.5.peg.3236"/>
<feature type="region of interest" description="Disordered" evidence="3">
    <location>
        <begin position="457"/>
        <end position="478"/>
    </location>
</feature>
<comment type="caution">
    <text evidence="4">The sequence shown here is derived from an EMBL/GenBank/DDBJ whole genome shotgun (WGS) entry which is preliminary data.</text>
</comment>
<dbReference type="InterPro" id="IPR050490">
    <property type="entry name" value="Bact_solute-bd_prot1"/>
</dbReference>
<organism evidence="4 5">
    <name type="scientific">Salinisphaera hydrothermalis (strain C41B8)</name>
    <dbReference type="NCBI Taxonomy" id="1304275"/>
    <lineage>
        <taxon>Bacteria</taxon>
        <taxon>Pseudomonadati</taxon>
        <taxon>Pseudomonadota</taxon>
        <taxon>Gammaproteobacteria</taxon>
        <taxon>Salinisphaerales</taxon>
        <taxon>Salinisphaeraceae</taxon>
        <taxon>Salinisphaera</taxon>
    </lineage>
</organism>
<protein>
    <submittedName>
        <fullName evidence="4">Extracellular solute-binding protein</fullName>
    </submittedName>
</protein>
<dbReference type="GO" id="GO:0042597">
    <property type="term" value="C:periplasmic space"/>
    <property type="evidence" value="ECO:0007669"/>
    <property type="project" value="UniProtKB-SubCell"/>
</dbReference>
<evidence type="ECO:0000313" key="5">
    <source>
        <dbReference type="Proteomes" id="UP000028302"/>
    </source>
</evidence>